<feature type="compositionally biased region" description="Polar residues" evidence="3">
    <location>
        <begin position="64"/>
        <end position="78"/>
    </location>
</feature>
<evidence type="ECO:0000313" key="5">
    <source>
        <dbReference type="EMBL" id="KAG0262567.1"/>
    </source>
</evidence>
<accession>A0A9P6U7K8</accession>
<gene>
    <name evidence="5" type="ORF">BG011_010002</name>
</gene>
<dbReference type="PANTHER" id="PTHR47845:SF1">
    <property type="entry name" value="NUCLEAR SPECKLE SPLICING REGULATORY PROTEIN 1 HOMOLOG"/>
    <property type="match status" value="1"/>
</dbReference>
<dbReference type="Pfam" id="PF09745">
    <property type="entry name" value="NSRP1_N"/>
    <property type="match status" value="1"/>
</dbReference>
<evidence type="ECO:0000259" key="4">
    <source>
        <dbReference type="Pfam" id="PF09745"/>
    </source>
</evidence>
<feature type="region of interest" description="Disordered" evidence="3">
    <location>
        <begin position="1"/>
        <end position="79"/>
    </location>
</feature>
<feature type="domain" description="Nuclear speckle splicing regulatory protein 1 N-terminal" evidence="4">
    <location>
        <begin position="96"/>
        <end position="210"/>
    </location>
</feature>
<proteinExistence type="inferred from homology"/>
<dbReference type="EMBL" id="JAAAJA010000094">
    <property type="protein sequence ID" value="KAG0262567.1"/>
    <property type="molecule type" value="Genomic_DNA"/>
</dbReference>
<evidence type="ECO:0000256" key="1">
    <source>
        <dbReference type="ARBA" id="ARBA00010126"/>
    </source>
</evidence>
<dbReference type="OrthoDB" id="446635at2759"/>
<dbReference type="InterPro" id="IPR018612">
    <property type="entry name" value="NSRP1_N"/>
</dbReference>
<dbReference type="Proteomes" id="UP000726737">
    <property type="component" value="Unassembled WGS sequence"/>
</dbReference>
<feature type="compositionally biased region" description="Acidic residues" evidence="3">
    <location>
        <begin position="41"/>
        <end position="53"/>
    </location>
</feature>
<feature type="region of interest" description="Disordered" evidence="3">
    <location>
        <begin position="300"/>
        <end position="408"/>
    </location>
</feature>
<organism evidence="5 6">
    <name type="scientific">Mortierella polycephala</name>
    <dbReference type="NCBI Taxonomy" id="41804"/>
    <lineage>
        <taxon>Eukaryota</taxon>
        <taxon>Fungi</taxon>
        <taxon>Fungi incertae sedis</taxon>
        <taxon>Mucoromycota</taxon>
        <taxon>Mortierellomycotina</taxon>
        <taxon>Mortierellomycetes</taxon>
        <taxon>Mortierellales</taxon>
        <taxon>Mortierellaceae</taxon>
        <taxon>Mortierella</taxon>
    </lineage>
</organism>
<dbReference type="AlphaFoldDB" id="A0A9P6U7K8"/>
<dbReference type="GO" id="GO:0000381">
    <property type="term" value="P:regulation of alternative mRNA splicing, via spliceosome"/>
    <property type="evidence" value="ECO:0007669"/>
    <property type="project" value="InterPro"/>
</dbReference>
<keyword evidence="2" id="KW-0175">Coiled coil</keyword>
<feature type="compositionally biased region" description="Basic and acidic residues" evidence="3">
    <location>
        <begin position="260"/>
        <end position="274"/>
    </location>
</feature>
<sequence>MSGLQFGLNIKKKGPILAKPRSTAPASRPLGGRSAFGDHSSDDDNLDDDDDDDGRGGRHNSSSTTQKPKPISSTSAVNKTLRPYATATLQSTAVIEQQNAALAQDATVFDYDGVYDQLKSADRARELARKQDSADRRPKYVHALRAAAEARKRDQQIAEERKIEREREKEGEEFKDKEQFITPAYKAQKEAMRLADEEERKREEAVAQDKDGSLMQGFYRTLLDERTRLRPSGELLDAGALSKQGGSGTLSGLDTQALEALEKEKRSKDEGTRRRIIEAQEQGLKVVLNDEGQVVDKRELLKGGLNIKMKPATATSTSSSSRSGRDHHRSSYDRERAYRDYKDAKYKSSSHGRDGVEDQGKDQRSRMTEQIEQQLMEQEKKQEEEEKARQDSIREALKRKNQDDQVMDAKARYLARKAAAAAETKKGS</sequence>
<dbReference type="PANTHER" id="PTHR47845">
    <property type="entry name" value="NUCLEAR SPECKLE SPLICING REGULATORY PROTEIN 1 HOMOLOG"/>
    <property type="match status" value="1"/>
</dbReference>
<name>A0A9P6U7K8_9FUNG</name>
<reference evidence="5" key="1">
    <citation type="journal article" date="2020" name="Fungal Divers.">
        <title>Resolving the Mortierellaceae phylogeny through synthesis of multi-gene phylogenetics and phylogenomics.</title>
        <authorList>
            <person name="Vandepol N."/>
            <person name="Liber J."/>
            <person name="Desiro A."/>
            <person name="Na H."/>
            <person name="Kennedy M."/>
            <person name="Barry K."/>
            <person name="Grigoriev I.V."/>
            <person name="Miller A.N."/>
            <person name="O'Donnell K."/>
            <person name="Stajich J.E."/>
            <person name="Bonito G."/>
        </authorList>
    </citation>
    <scope>NUCLEOTIDE SEQUENCE</scope>
    <source>
        <strain evidence="5">KOD948</strain>
    </source>
</reference>
<feature type="region of interest" description="Disordered" evidence="3">
    <location>
        <begin position="238"/>
        <end position="274"/>
    </location>
</feature>
<keyword evidence="6" id="KW-1185">Reference proteome</keyword>
<protein>
    <recommendedName>
        <fullName evidence="4">Nuclear speckle splicing regulatory protein 1 N-terminal domain-containing protein</fullName>
    </recommendedName>
</protein>
<evidence type="ECO:0000256" key="2">
    <source>
        <dbReference type="ARBA" id="ARBA00023054"/>
    </source>
</evidence>
<feature type="compositionally biased region" description="Basic and acidic residues" evidence="3">
    <location>
        <begin position="377"/>
        <end position="408"/>
    </location>
</feature>
<comment type="caution">
    <text evidence="5">The sequence shown here is derived from an EMBL/GenBank/DDBJ whole genome shotgun (WGS) entry which is preliminary data.</text>
</comment>
<feature type="compositionally biased region" description="Basic and acidic residues" evidence="3">
    <location>
        <begin position="329"/>
        <end position="369"/>
    </location>
</feature>
<evidence type="ECO:0000313" key="6">
    <source>
        <dbReference type="Proteomes" id="UP000726737"/>
    </source>
</evidence>
<dbReference type="InterPro" id="IPR053246">
    <property type="entry name" value="NS_splicing_regulatory_protein"/>
</dbReference>
<comment type="similarity">
    <text evidence="1">Belongs to the NSRP1 family.</text>
</comment>
<evidence type="ECO:0000256" key="3">
    <source>
        <dbReference type="SAM" id="MobiDB-lite"/>
    </source>
</evidence>